<evidence type="ECO:0000313" key="4">
    <source>
        <dbReference type="Proteomes" id="UP001223072"/>
    </source>
</evidence>
<comment type="caution">
    <text evidence="3">The sequence shown here is derived from an EMBL/GenBank/DDBJ whole genome shotgun (WGS) entry which is preliminary data.</text>
</comment>
<reference evidence="3 4" key="1">
    <citation type="submission" date="2023-07" db="EMBL/GenBank/DDBJ databases">
        <title>Comparative genomics of wheat-associated soil bacteria to identify genetic determinants of phenazine resistance.</title>
        <authorList>
            <person name="Mouncey N."/>
        </authorList>
    </citation>
    <scope>NUCLEOTIDE SEQUENCE [LARGE SCALE GENOMIC DNA]</scope>
    <source>
        <strain evidence="3 4">W2I16</strain>
    </source>
</reference>
<protein>
    <recommendedName>
        <fullName evidence="5">DUF1453 domain-containing protein</fullName>
    </recommendedName>
</protein>
<feature type="transmembrane region" description="Helical" evidence="2">
    <location>
        <begin position="60"/>
        <end position="80"/>
    </location>
</feature>
<evidence type="ECO:0000256" key="2">
    <source>
        <dbReference type="SAM" id="Phobius"/>
    </source>
</evidence>
<proteinExistence type="predicted"/>
<keyword evidence="4" id="KW-1185">Reference proteome</keyword>
<evidence type="ECO:0008006" key="5">
    <source>
        <dbReference type="Google" id="ProtNLM"/>
    </source>
</evidence>
<feature type="region of interest" description="Disordered" evidence="1">
    <location>
        <begin position="154"/>
        <end position="174"/>
    </location>
</feature>
<keyword evidence="2" id="KW-0472">Membrane</keyword>
<dbReference type="RefSeq" id="WP_307630941.1">
    <property type="nucleotide sequence ID" value="NZ_JAUSZS010000008.1"/>
</dbReference>
<keyword evidence="2" id="KW-0812">Transmembrane</keyword>
<organism evidence="3 4">
    <name type="scientific">Streptomyces turgidiscabies</name>
    <dbReference type="NCBI Taxonomy" id="85558"/>
    <lineage>
        <taxon>Bacteria</taxon>
        <taxon>Bacillati</taxon>
        <taxon>Actinomycetota</taxon>
        <taxon>Actinomycetes</taxon>
        <taxon>Kitasatosporales</taxon>
        <taxon>Streptomycetaceae</taxon>
        <taxon>Streptomyces</taxon>
    </lineage>
</organism>
<dbReference type="Proteomes" id="UP001223072">
    <property type="component" value="Unassembled WGS sequence"/>
</dbReference>
<feature type="transmembrane region" description="Helical" evidence="2">
    <location>
        <begin position="100"/>
        <end position="121"/>
    </location>
</feature>
<accession>A0ABU0S0G9</accession>
<gene>
    <name evidence="3" type="ORF">QFZ49_007726</name>
</gene>
<evidence type="ECO:0000313" key="3">
    <source>
        <dbReference type="EMBL" id="MDQ0937751.1"/>
    </source>
</evidence>
<feature type="transmembrane region" description="Helical" evidence="2">
    <location>
        <begin position="31"/>
        <end position="48"/>
    </location>
</feature>
<keyword evidence="2" id="KW-1133">Transmembrane helix</keyword>
<dbReference type="EMBL" id="JAUSZS010000008">
    <property type="protein sequence ID" value="MDQ0937751.1"/>
    <property type="molecule type" value="Genomic_DNA"/>
</dbReference>
<sequence>MSGLVHALLIVAVVALVVVRQFRTRRIDADRRWWVVPVVLAVVALREPGLIDVHHRAESISLLAAELFIGLVTGAGWAWTTRVWAEPDGEVWSRSTKASVAVWIIGIGLRVGLFAVGTALGVHQGTSALLLALAATLLLRAGILHWRTNSLRPASPHPDSLHPWSTPSAHRQATAYRDGVRLRKERV</sequence>
<feature type="transmembrane region" description="Helical" evidence="2">
    <location>
        <begin position="128"/>
        <end position="146"/>
    </location>
</feature>
<name>A0ABU0S0G9_9ACTN</name>
<evidence type="ECO:0000256" key="1">
    <source>
        <dbReference type="SAM" id="MobiDB-lite"/>
    </source>
</evidence>